<evidence type="ECO:0000256" key="1">
    <source>
        <dbReference type="SAM" id="Phobius"/>
    </source>
</evidence>
<gene>
    <name evidence="3" type="ORF">C3712_22390</name>
</gene>
<organism evidence="3 4">
    <name type="scientific">Lelliottia aquatilis</name>
    <dbReference type="NCBI Taxonomy" id="2080838"/>
    <lineage>
        <taxon>Bacteria</taxon>
        <taxon>Pseudomonadati</taxon>
        <taxon>Pseudomonadota</taxon>
        <taxon>Gammaproteobacteria</taxon>
        <taxon>Enterobacterales</taxon>
        <taxon>Enterobacteriaceae</taxon>
        <taxon>Lelliottia</taxon>
    </lineage>
</organism>
<reference evidence="3 4" key="1">
    <citation type="submission" date="2018-02" db="EMBL/GenBank/DDBJ databases">
        <title>Lelliotia aquatilis sp. nov., isolated from drinking water.</title>
        <authorList>
            <person name="Kaempfer P."/>
            <person name="Glaeser S."/>
            <person name="Exner M."/>
            <person name="Doijad S."/>
            <person name="Chakraborty T."/>
        </authorList>
    </citation>
    <scope>NUCLEOTIDE SEQUENCE [LARGE SCALE GENOMIC DNA]</scope>
    <source>
        <strain evidence="3 4">6331-17</strain>
    </source>
</reference>
<dbReference type="InterPro" id="IPR035919">
    <property type="entry name" value="EAL_sf"/>
</dbReference>
<feature type="transmembrane region" description="Helical" evidence="1">
    <location>
        <begin position="40"/>
        <end position="64"/>
    </location>
</feature>
<dbReference type="PANTHER" id="PTHR33121:SF79">
    <property type="entry name" value="CYCLIC DI-GMP PHOSPHODIESTERASE PDED-RELATED"/>
    <property type="match status" value="1"/>
</dbReference>
<dbReference type="PROSITE" id="PS50883">
    <property type="entry name" value="EAL"/>
    <property type="match status" value="1"/>
</dbReference>
<keyword evidence="1" id="KW-0472">Membrane</keyword>
<keyword evidence="1" id="KW-1133">Transmembrane helix</keyword>
<dbReference type="SMART" id="SM00052">
    <property type="entry name" value="EAL"/>
    <property type="match status" value="1"/>
</dbReference>
<keyword evidence="4" id="KW-1185">Reference proteome</keyword>
<dbReference type="CDD" id="cd01948">
    <property type="entry name" value="EAL"/>
    <property type="match status" value="1"/>
</dbReference>
<proteinExistence type="predicted"/>
<evidence type="ECO:0000259" key="2">
    <source>
        <dbReference type="PROSITE" id="PS50883"/>
    </source>
</evidence>
<dbReference type="EMBL" id="PQVW01000026">
    <property type="protein sequence ID" value="POZ18957.1"/>
    <property type="molecule type" value="Genomic_DNA"/>
</dbReference>
<keyword evidence="1" id="KW-0812">Transmembrane</keyword>
<feature type="transmembrane region" description="Helical" evidence="1">
    <location>
        <begin position="12"/>
        <end position="34"/>
    </location>
</feature>
<name>A0ABX4ZVF7_9ENTR</name>
<dbReference type="Proteomes" id="UP000237025">
    <property type="component" value="Unassembled WGS sequence"/>
</dbReference>
<dbReference type="Gene3D" id="3.20.20.450">
    <property type="entry name" value="EAL domain"/>
    <property type="match status" value="1"/>
</dbReference>
<sequence length="322" mass="35437">MRTANEGRTTAQVTGLWLIAGSLLTLVSGAVWVTGDAGHLRVLLSMVCTALLLVLRAGAVKITWTAWRTRRLRRALARGQIQAWYQPVVRGQQGLVCGCEVLARWHLPDGRIRGAARFIPLAEQSGLIVPLTRLLMRQVRRDLAHMRVWLPPGFDVAVNLSAAHAGSHTFLRDCQRLQWLFRGKALKVTAEVTERVVFEQVPGGAGLLKALQAAGIRVMLDDFATGHQGMSGLDMLAVDGLKLDRSHVQDLHSTPVSQAELIIRLAHLMSLEVVAEGVETRAQHEWLLAHGVREQQGYYFSPPVQAEGLVACLATGVFMQRH</sequence>
<evidence type="ECO:0000313" key="3">
    <source>
        <dbReference type="EMBL" id="POZ18957.1"/>
    </source>
</evidence>
<feature type="domain" description="EAL" evidence="2">
    <location>
        <begin position="65"/>
        <end position="317"/>
    </location>
</feature>
<protein>
    <submittedName>
        <fullName evidence="3">Diguanylate phosphodiesterase</fullName>
    </submittedName>
</protein>
<dbReference type="InterPro" id="IPR001633">
    <property type="entry name" value="EAL_dom"/>
</dbReference>
<dbReference type="RefSeq" id="WP_103948155.1">
    <property type="nucleotide sequence ID" value="NZ_PQVR01000024.1"/>
</dbReference>
<dbReference type="Pfam" id="PF00563">
    <property type="entry name" value="EAL"/>
    <property type="match status" value="1"/>
</dbReference>
<dbReference type="InterPro" id="IPR050706">
    <property type="entry name" value="Cyclic-di-GMP_PDE-like"/>
</dbReference>
<accession>A0ABX4ZVF7</accession>
<dbReference type="PANTHER" id="PTHR33121">
    <property type="entry name" value="CYCLIC DI-GMP PHOSPHODIESTERASE PDEF"/>
    <property type="match status" value="1"/>
</dbReference>
<comment type="caution">
    <text evidence="3">The sequence shown here is derived from an EMBL/GenBank/DDBJ whole genome shotgun (WGS) entry which is preliminary data.</text>
</comment>
<dbReference type="SUPFAM" id="SSF141868">
    <property type="entry name" value="EAL domain-like"/>
    <property type="match status" value="1"/>
</dbReference>
<evidence type="ECO:0000313" key="4">
    <source>
        <dbReference type="Proteomes" id="UP000237025"/>
    </source>
</evidence>